<dbReference type="InterPro" id="IPR045851">
    <property type="entry name" value="AMP-bd_C_sf"/>
</dbReference>
<keyword evidence="2 5" id="KW-0436">Ligase</keyword>
<evidence type="ECO:0000259" key="4">
    <source>
        <dbReference type="Pfam" id="PF13193"/>
    </source>
</evidence>
<comment type="similarity">
    <text evidence="1">Belongs to the ATP-dependent AMP-binding enzyme family.</text>
</comment>
<dbReference type="GeneID" id="56079412"/>
<dbReference type="OrthoDB" id="35688at2157"/>
<dbReference type="AlphaFoldDB" id="A0A7D5T772"/>
<dbReference type="Gene3D" id="3.30.300.30">
    <property type="match status" value="1"/>
</dbReference>
<dbReference type="EMBL" id="CP058910">
    <property type="protein sequence ID" value="QLH78713.1"/>
    <property type="molecule type" value="Genomic_DNA"/>
</dbReference>
<sequence>MTLPGPTEWPVDDPVGDPSVDILARRAAATPDATAVVDADEGREWTYDQFDERASSRAASLAAAAAGDLDGGDARVGLLLGTRPASADLYFAVGRLGASAVALNVELPTERLRSQAARADIDLLVCERATEGPATAVAPAEVPVASVDAPESDAVASLTLDGTDRVGDVTTTERPLDDERVVMFTSGTSGEPKGVRLTRRNLIASATASAHRLGVEPGDRWLVCLPTYHMGGLAPLVRSTLYGTTTVIQREFDAGATARVLDEHDGTAVSLVPTMLTRLLDAGWQPANSLRFVLLGGAPATRELIERCADRGVPACPTYGLTETASQVATATPAAAREHPDTVGRPLRGTTVEVLGSDGGPTEPVDSGELVVSGPTVTPGYLDDDQTAAAFDDRGFHTGDLGYTDEAGRLWVVGRVDDAVVTGGENVHPARVADALRDIAGVADAAVVGLPDEEWGQRVAALVVSAGGTPESTGLTAERVRDALRDRLAAFAVPKTVAFADEIPRTHSGTVDREAVRERLTAARDGA</sequence>
<dbReference type="Gene3D" id="3.40.50.12780">
    <property type="entry name" value="N-terminal domain of ligase-like"/>
    <property type="match status" value="1"/>
</dbReference>
<feature type="domain" description="AMP-binding enzyme C-terminal" evidence="4">
    <location>
        <begin position="434"/>
        <end position="509"/>
    </location>
</feature>
<dbReference type="RefSeq" id="WP_179908591.1">
    <property type="nucleotide sequence ID" value="NZ_CP058910.1"/>
</dbReference>
<dbReference type="GO" id="GO:0006631">
    <property type="term" value="P:fatty acid metabolic process"/>
    <property type="evidence" value="ECO:0007669"/>
    <property type="project" value="TreeGrafter"/>
</dbReference>
<protein>
    <submittedName>
        <fullName evidence="5">Acyl--CoA ligase</fullName>
    </submittedName>
</protein>
<proteinExistence type="inferred from homology"/>
<evidence type="ECO:0000313" key="5">
    <source>
        <dbReference type="EMBL" id="QLH78713.1"/>
    </source>
</evidence>
<accession>A0A7D5T772</accession>
<evidence type="ECO:0000256" key="2">
    <source>
        <dbReference type="ARBA" id="ARBA00022598"/>
    </source>
</evidence>
<dbReference type="Pfam" id="PF00501">
    <property type="entry name" value="AMP-binding"/>
    <property type="match status" value="1"/>
</dbReference>
<dbReference type="InterPro" id="IPR042099">
    <property type="entry name" value="ANL_N_sf"/>
</dbReference>
<name>A0A7D5T772_9EURY</name>
<dbReference type="Proteomes" id="UP000509667">
    <property type="component" value="Chromosome"/>
</dbReference>
<dbReference type="PANTHER" id="PTHR43201">
    <property type="entry name" value="ACYL-COA SYNTHETASE"/>
    <property type="match status" value="1"/>
</dbReference>
<dbReference type="KEGG" id="hrr:HZS55_16075"/>
<gene>
    <name evidence="5" type="ORF">HZS55_16075</name>
</gene>
<keyword evidence="6" id="KW-1185">Reference proteome</keyword>
<feature type="domain" description="AMP-dependent synthetase/ligase" evidence="3">
    <location>
        <begin position="24"/>
        <end position="382"/>
    </location>
</feature>
<dbReference type="PANTHER" id="PTHR43201:SF5">
    <property type="entry name" value="MEDIUM-CHAIN ACYL-COA LIGASE ACSF2, MITOCHONDRIAL"/>
    <property type="match status" value="1"/>
</dbReference>
<dbReference type="InterPro" id="IPR000873">
    <property type="entry name" value="AMP-dep_synth/lig_dom"/>
</dbReference>
<evidence type="ECO:0000256" key="1">
    <source>
        <dbReference type="ARBA" id="ARBA00006432"/>
    </source>
</evidence>
<dbReference type="GO" id="GO:0031956">
    <property type="term" value="F:medium-chain fatty acid-CoA ligase activity"/>
    <property type="evidence" value="ECO:0007669"/>
    <property type="project" value="TreeGrafter"/>
</dbReference>
<evidence type="ECO:0000313" key="6">
    <source>
        <dbReference type="Proteomes" id="UP000509667"/>
    </source>
</evidence>
<dbReference type="PROSITE" id="PS00455">
    <property type="entry name" value="AMP_BINDING"/>
    <property type="match status" value="1"/>
</dbReference>
<organism evidence="5 6">
    <name type="scientific">Halosimplex rubrum</name>
    <dbReference type="NCBI Taxonomy" id="869889"/>
    <lineage>
        <taxon>Archaea</taxon>
        <taxon>Methanobacteriati</taxon>
        <taxon>Methanobacteriota</taxon>
        <taxon>Stenosarchaea group</taxon>
        <taxon>Halobacteria</taxon>
        <taxon>Halobacteriales</taxon>
        <taxon>Haloarculaceae</taxon>
        <taxon>Halosimplex</taxon>
    </lineage>
</organism>
<dbReference type="InterPro" id="IPR020845">
    <property type="entry name" value="AMP-binding_CS"/>
</dbReference>
<dbReference type="Pfam" id="PF13193">
    <property type="entry name" value="AMP-binding_C"/>
    <property type="match status" value="1"/>
</dbReference>
<reference evidence="5 6" key="1">
    <citation type="submission" date="2020-07" db="EMBL/GenBank/DDBJ databases">
        <title>Halosimplex pelagicum sp. nov. and Halosimplex rubrum sp. nov., isolated from salted brown alga Laminaria, and emended description of the genus Halosimplex.</title>
        <authorList>
            <person name="Cui H."/>
        </authorList>
    </citation>
    <scope>NUCLEOTIDE SEQUENCE [LARGE SCALE GENOMIC DNA]</scope>
    <source>
        <strain evidence="5 6">R27</strain>
    </source>
</reference>
<dbReference type="SUPFAM" id="SSF56801">
    <property type="entry name" value="Acetyl-CoA synthetase-like"/>
    <property type="match status" value="1"/>
</dbReference>
<dbReference type="InterPro" id="IPR025110">
    <property type="entry name" value="AMP-bd_C"/>
</dbReference>
<evidence type="ECO:0000259" key="3">
    <source>
        <dbReference type="Pfam" id="PF00501"/>
    </source>
</evidence>